<evidence type="ECO:0000313" key="2">
    <source>
        <dbReference type="EMBL" id="KAG8375081.1"/>
    </source>
</evidence>
<feature type="region of interest" description="Disordered" evidence="1">
    <location>
        <begin position="1"/>
        <end position="20"/>
    </location>
</feature>
<keyword evidence="3" id="KW-1185">Reference proteome</keyword>
<gene>
    <name evidence="2" type="ORF">BUALT_Bualt10G0063100</name>
</gene>
<dbReference type="AlphaFoldDB" id="A0AAV6WX92"/>
<dbReference type="EMBL" id="WHWC01000010">
    <property type="protein sequence ID" value="KAG8375081.1"/>
    <property type="molecule type" value="Genomic_DNA"/>
</dbReference>
<sequence>MEKTKPRSEQAKMANQSSDVPNHVIWDCESSLYDSFELKSFHKHLDSAIASRTLSMPHLSERRRLPSPPPPPLTRKTTSSKISRSFRRLIGAVFRHKKNSSKINSDSNFGGGFGETTERSNEGFYFVYDDSSAALSAIKEVPDSNEMSPEMRCLVRRTASDRFSTCIGISS</sequence>
<accession>A0AAV6WX92</accession>
<dbReference type="Proteomes" id="UP000826271">
    <property type="component" value="Unassembled WGS sequence"/>
</dbReference>
<name>A0AAV6WX92_9LAMI</name>
<feature type="region of interest" description="Disordered" evidence="1">
    <location>
        <begin position="55"/>
        <end position="82"/>
    </location>
</feature>
<dbReference type="PANTHER" id="PTHR33978">
    <property type="entry name" value="SERINE/THREONINE-KINASE"/>
    <property type="match status" value="1"/>
</dbReference>
<reference evidence="2" key="1">
    <citation type="submission" date="2019-10" db="EMBL/GenBank/DDBJ databases">
        <authorList>
            <person name="Zhang R."/>
            <person name="Pan Y."/>
            <person name="Wang J."/>
            <person name="Ma R."/>
            <person name="Yu S."/>
        </authorList>
    </citation>
    <scope>NUCLEOTIDE SEQUENCE</scope>
    <source>
        <strain evidence="2">LA-IB0</strain>
        <tissue evidence="2">Leaf</tissue>
    </source>
</reference>
<proteinExistence type="predicted"/>
<dbReference type="PANTHER" id="PTHR33978:SF4">
    <property type="entry name" value="SERINE_THREONINE-KINASE"/>
    <property type="match status" value="1"/>
</dbReference>
<evidence type="ECO:0008006" key="4">
    <source>
        <dbReference type="Google" id="ProtNLM"/>
    </source>
</evidence>
<comment type="caution">
    <text evidence="2">The sequence shown here is derived from an EMBL/GenBank/DDBJ whole genome shotgun (WGS) entry which is preliminary data.</text>
</comment>
<organism evidence="2 3">
    <name type="scientific">Buddleja alternifolia</name>
    <dbReference type="NCBI Taxonomy" id="168488"/>
    <lineage>
        <taxon>Eukaryota</taxon>
        <taxon>Viridiplantae</taxon>
        <taxon>Streptophyta</taxon>
        <taxon>Embryophyta</taxon>
        <taxon>Tracheophyta</taxon>
        <taxon>Spermatophyta</taxon>
        <taxon>Magnoliopsida</taxon>
        <taxon>eudicotyledons</taxon>
        <taxon>Gunneridae</taxon>
        <taxon>Pentapetalae</taxon>
        <taxon>asterids</taxon>
        <taxon>lamiids</taxon>
        <taxon>Lamiales</taxon>
        <taxon>Scrophulariaceae</taxon>
        <taxon>Buddlejeae</taxon>
        <taxon>Buddleja</taxon>
    </lineage>
</organism>
<evidence type="ECO:0000256" key="1">
    <source>
        <dbReference type="SAM" id="MobiDB-lite"/>
    </source>
</evidence>
<protein>
    <recommendedName>
        <fullName evidence="4">Ovate family protein</fullName>
    </recommendedName>
</protein>
<evidence type="ECO:0000313" key="3">
    <source>
        <dbReference type="Proteomes" id="UP000826271"/>
    </source>
</evidence>
<feature type="compositionally biased region" description="Basic and acidic residues" evidence="1">
    <location>
        <begin position="1"/>
        <end position="10"/>
    </location>
</feature>